<feature type="domain" description="EF-hand" evidence="1">
    <location>
        <begin position="79"/>
        <end position="114"/>
    </location>
</feature>
<reference evidence="3" key="1">
    <citation type="journal article" date="2018" name="Nat. Microbiol.">
        <title>Leveraging single-cell genomics to expand the fungal tree of life.</title>
        <authorList>
            <person name="Ahrendt S.R."/>
            <person name="Quandt C.A."/>
            <person name="Ciobanu D."/>
            <person name="Clum A."/>
            <person name="Salamov A."/>
            <person name="Andreopoulos B."/>
            <person name="Cheng J.F."/>
            <person name="Woyke T."/>
            <person name="Pelin A."/>
            <person name="Henrissat B."/>
            <person name="Reynolds N.K."/>
            <person name="Benny G.L."/>
            <person name="Smith M.E."/>
            <person name="James T.Y."/>
            <person name="Grigoriev I.V."/>
        </authorList>
    </citation>
    <scope>NUCLEOTIDE SEQUENCE [LARGE SCALE GENOMIC DNA]</scope>
</reference>
<dbReference type="CDD" id="cd00051">
    <property type="entry name" value="EFh"/>
    <property type="match status" value="1"/>
</dbReference>
<evidence type="ECO:0000313" key="3">
    <source>
        <dbReference type="Proteomes" id="UP000269721"/>
    </source>
</evidence>
<dbReference type="FunFam" id="1.10.238.10:FF:000001">
    <property type="entry name" value="Calmodulin 1"/>
    <property type="match status" value="1"/>
</dbReference>
<dbReference type="Pfam" id="PF13499">
    <property type="entry name" value="EF-hand_7"/>
    <property type="match status" value="1"/>
</dbReference>
<dbReference type="EMBL" id="KZ995370">
    <property type="protein sequence ID" value="RKO90810.1"/>
    <property type="molecule type" value="Genomic_DNA"/>
</dbReference>
<name>A0A4P9WI63_9FUNG</name>
<dbReference type="OrthoDB" id="10260307at2759"/>
<dbReference type="SUPFAM" id="SSF47473">
    <property type="entry name" value="EF-hand"/>
    <property type="match status" value="1"/>
</dbReference>
<keyword evidence="3" id="KW-1185">Reference proteome</keyword>
<dbReference type="InterPro" id="IPR002048">
    <property type="entry name" value="EF_hand_dom"/>
</dbReference>
<sequence>ILRSACETAFDIFDQAQTKTCDVREVGTIIRYLGIYPSEEQLRAWIKEMEEEEPAGYVTLDRFSRVAIKLLTSNVIVRDDEERLFRAFLTLDTDKKGYLTPEELRAYMTTEGEPFSPEEIEEMLVACTDPNEGKIYYE</sequence>
<dbReference type="PANTHER" id="PTHR46763:SF1">
    <property type="entry name" value="DYNEIN REGULATORY COMPLEX PROTEIN 8"/>
    <property type="match status" value="1"/>
</dbReference>
<feature type="non-terminal residue" evidence="2">
    <location>
        <position position="1"/>
    </location>
</feature>
<protein>
    <recommendedName>
        <fullName evidence="1">EF-hand domain-containing protein</fullName>
    </recommendedName>
</protein>
<dbReference type="Gene3D" id="1.10.238.10">
    <property type="entry name" value="EF-hand"/>
    <property type="match status" value="2"/>
</dbReference>
<evidence type="ECO:0000313" key="2">
    <source>
        <dbReference type="EMBL" id="RKO90810.1"/>
    </source>
</evidence>
<dbReference type="GO" id="GO:0005509">
    <property type="term" value="F:calcium ion binding"/>
    <property type="evidence" value="ECO:0007669"/>
    <property type="project" value="InterPro"/>
</dbReference>
<dbReference type="Proteomes" id="UP000269721">
    <property type="component" value="Unassembled WGS sequence"/>
</dbReference>
<dbReference type="PANTHER" id="PTHR46763">
    <property type="entry name" value="DYNEIN REGULATORY COMPLEX PROTEIN 8"/>
    <property type="match status" value="1"/>
</dbReference>
<gene>
    <name evidence="2" type="ORF">BDK51DRAFT_12014</name>
</gene>
<dbReference type="InterPro" id="IPR011992">
    <property type="entry name" value="EF-hand-dom_pair"/>
</dbReference>
<organism evidence="2 3">
    <name type="scientific">Blyttiomyces helicus</name>
    <dbReference type="NCBI Taxonomy" id="388810"/>
    <lineage>
        <taxon>Eukaryota</taxon>
        <taxon>Fungi</taxon>
        <taxon>Fungi incertae sedis</taxon>
        <taxon>Chytridiomycota</taxon>
        <taxon>Chytridiomycota incertae sedis</taxon>
        <taxon>Chytridiomycetes</taxon>
        <taxon>Chytridiomycetes incertae sedis</taxon>
        <taxon>Blyttiomyces</taxon>
    </lineage>
</organism>
<dbReference type="PROSITE" id="PS50222">
    <property type="entry name" value="EF_HAND_2"/>
    <property type="match status" value="1"/>
</dbReference>
<dbReference type="AlphaFoldDB" id="A0A4P9WI63"/>
<feature type="non-terminal residue" evidence="2">
    <location>
        <position position="138"/>
    </location>
</feature>
<accession>A0A4P9WI63</accession>
<proteinExistence type="predicted"/>
<evidence type="ECO:0000259" key="1">
    <source>
        <dbReference type="PROSITE" id="PS50222"/>
    </source>
</evidence>